<evidence type="ECO:0000313" key="1">
    <source>
        <dbReference type="EMBL" id="MCV3213615.1"/>
    </source>
</evidence>
<reference evidence="1 2" key="1">
    <citation type="submission" date="2022-10" db="EMBL/GenBank/DDBJ databases">
        <title>Identification of biosynthetic pathway for the production of the potent trypsin inhibitor radiosumin.</title>
        <authorList>
            <person name="Fewer D.P."/>
            <person name="Delbaje E."/>
            <person name="Ouyang X."/>
            <person name="Agostino P.D."/>
            <person name="Wahlsten M."/>
            <person name="Jokela J."/>
            <person name="Permi P."/>
            <person name="Haapaniemi E."/>
            <person name="Koistinen H."/>
        </authorList>
    </citation>
    <scope>NUCLEOTIDE SEQUENCE [LARGE SCALE GENOMIC DNA]</scope>
    <source>
        <strain evidence="1 2">NIES-515</strain>
    </source>
</reference>
<protein>
    <submittedName>
        <fullName evidence="1">Uncharacterized protein</fullName>
    </submittedName>
</protein>
<dbReference type="EMBL" id="JAOWRF010000134">
    <property type="protein sequence ID" value="MCV3213615.1"/>
    <property type="molecule type" value="Genomic_DNA"/>
</dbReference>
<evidence type="ECO:0000313" key="2">
    <source>
        <dbReference type="Proteomes" id="UP001526143"/>
    </source>
</evidence>
<name>A0ABT3AY30_9CYAN</name>
<gene>
    <name evidence="1" type="ORF">OGM63_08760</name>
</gene>
<comment type="caution">
    <text evidence="1">The sequence shown here is derived from an EMBL/GenBank/DDBJ whole genome shotgun (WGS) entry which is preliminary data.</text>
</comment>
<proteinExistence type="predicted"/>
<sequence length="48" mass="5555">MANLHTPEPELEKPGINIRYFATLKVGVKMKIDMEIFSKRCYAHTNSM</sequence>
<keyword evidence="2" id="KW-1185">Reference proteome</keyword>
<accession>A0ABT3AY30</accession>
<organism evidence="1 2">
    <name type="scientific">Plectonema radiosum NIES-515</name>
    <dbReference type="NCBI Taxonomy" id="2986073"/>
    <lineage>
        <taxon>Bacteria</taxon>
        <taxon>Bacillati</taxon>
        <taxon>Cyanobacteriota</taxon>
        <taxon>Cyanophyceae</taxon>
        <taxon>Oscillatoriophycideae</taxon>
        <taxon>Oscillatoriales</taxon>
        <taxon>Microcoleaceae</taxon>
        <taxon>Plectonema</taxon>
    </lineage>
</organism>
<dbReference type="Proteomes" id="UP001526143">
    <property type="component" value="Unassembled WGS sequence"/>
</dbReference>